<evidence type="ECO:0000256" key="5">
    <source>
        <dbReference type="RuleBase" id="RU363041"/>
    </source>
</evidence>
<feature type="transmembrane region" description="Helical" evidence="5">
    <location>
        <begin position="41"/>
        <end position="60"/>
    </location>
</feature>
<keyword evidence="5" id="KW-1003">Cell membrane</keyword>
<evidence type="ECO:0000313" key="6">
    <source>
        <dbReference type="EMBL" id="MCU6701052.1"/>
    </source>
</evidence>
<dbReference type="PANTHER" id="PTHR43483:SF3">
    <property type="entry name" value="MEMBRANE TRANSPORTER PROTEIN HI_0806-RELATED"/>
    <property type="match status" value="1"/>
</dbReference>
<sequence>MITILRIAIVVFVVWFFYLLVKDSRENGSKDVPMKTKVLYGIMGFILNLLDTLGVGSNATQAAFFKFTKLSPDEELPGNGNVIFAIPVGVEALLFLKIVEVEPVTLFSMLIAAMLGGIVGSKVITKLPVQKIRMILSVTLPCVAVLLVMKVNGFGPFGMLGTATGLSGGKLILSVAINFILGMLMCAGVGLYAPCMALCALVGMNITVAFPIMMGSCALLMPPASLEFVKSGRYNRDAAVIMSITGVIGVLIAYFIVKSMPTTILTYIVAVVLIYMAISFVVSNQKEKKKGEN</sequence>
<reference evidence="6 7" key="1">
    <citation type="journal article" date="2021" name="ISME Commun">
        <title>Automated analysis of genomic sequences facilitates high-throughput and comprehensive description of bacteria.</title>
        <authorList>
            <person name="Hitch T.C.A."/>
        </authorList>
    </citation>
    <scope>NUCLEOTIDE SEQUENCE [LARGE SCALE GENOMIC DNA]</scope>
    <source>
        <strain evidence="6 7">Sanger_02</strain>
    </source>
</reference>
<keyword evidence="7" id="KW-1185">Reference proteome</keyword>
<dbReference type="InterPro" id="IPR002781">
    <property type="entry name" value="TM_pro_TauE-like"/>
</dbReference>
<keyword evidence="4 5" id="KW-0472">Membrane</keyword>
<dbReference type="PANTHER" id="PTHR43483">
    <property type="entry name" value="MEMBRANE TRANSPORTER PROTEIN HI_0806-RELATED"/>
    <property type="match status" value="1"/>
</dbReference>
<dbReference type="Pfam" id="PF01925">
    <property type="entry name" value="TauE"/>
    <property type="match status" value="1"/>
</dbReference>
<evidence type="ECO:0000313" key="7">
    <source>
        <dbReference type="Proteomes" id="UP001207605"/>
    </source>
</evidence>
<dbReference type="RefSeq" id="WP_262582330.1">
    <property type="nucleotide sequence ID" value="NZ_JAOQJV010000024.1"/>
</dbReference>
<comment type="subcellular location">
    <subcellularLocation>
        <location evidence="5">Cell membrane</location>
        <topology evidence="5">Multi-pass membrane protein</topology>
    </subcellularLocation>
    <subcellularLocation>
        <location evidence="1">Membrane</location>
        <topology evidence="1">Multi-pass membrane protein</topology>
    </subcellularLocation>
</comment>
<feature type="transmembrane region" description="Helical" evidence="5">
    <location>
        <begin position="105"/>
        <end position="125"/>
    </location>
</feature>
<evidence type="ECO:0000256" key="1">
    <source>
        <dbReference type="ARBA" id="ARBA00004141"/>
    </source>
</evidence>
<evidence type="ECO:0000256" key="2">
    <source>
        <dbReference type="ARBA" id="ARBA00022692"/>
    </source>
</evidence>
<dbReference type="EMBL" id="JAOQJV010000024">
    <property type="protein sequence ID" value="MCU6701052.1"/>
    <property type="molecule type" value="Genomic_DNA"/>
</dbReference>
<comment type="caution">
    <text evidence="6">The sequence shown here is derived from an EMBL/GenBank/DDBJ whole genome shotgun (WGS) entry which is preliminary data.</text>
</comment>
<feature type="transmembrane region" description="Helical" evidence="5">
    <location>
        <begin position="238"/>
        <end position="257"/>
    </location>
</feature>
<protein>
    <recommendedName>
        <fullName evidence="5">Probable membrane transporter protein</fullName>
    </recommendedName>
</protein>
<keyword evidence="3 5" id="KW-1133">Transmembrane helix</keyword>
<feature type="transmembrane region" description="Helical" evidence="5">
    <location>
        <begin position="171"/>
        <end position="193"/>
    </location>
</feature>
<evidence type="ECO:0000256" key="3">
    <source>
        <dbReference type="ARBA" id="ARBA00022989"/>
    </source>
</evidence>
<feature type="transmembrane region" description="Helical" evidence="5">
    <location>
        <begin position="132"/>
        <end position="151"/>
    </location>
</feature>
<accession>A0ABT2S9C8</accession>
<name>A0ABT2S9C8_9FIRM</name>
<feature type="transmembrane region" description="Helical" evidence="5">
    <location>
        <begin position="264"/>
        <end position="283"/>
    </location>
</feature>
<organism evidence="6 7">
    <name type="scientific">Dorea ammoniilytica</name>
    <dbReference type="NCBI Taxonomy" id="2981788"/>
    <lineage>
        <taxon>Bacteria</taxon>
        <taxon>Bacillati</taxon>
        <taxon>Bacillota</taxon>
        <taxon>Clostridia</taxon>
        <taxon>Lachnospirales</taxon>
        <taxon>Lachnospiraceae</taxon>
        <taxon>Dorea</taxon>
    </lineage>
</organism>
<keyword evidence="2 5" id="KW-0812">Transmembrane</keyword>
<gene>
    <name evidence="6" type="ORF">OCV65_12540</name>
</gene>
<feature type="transmembrane region" description="Helical" evidence="5">
    <location>
        <begin position="5"/>
        <end position="21"/>
    </location>
</feature>
<dbReference type="Proteomes" id="UP001207605">
    <property type="component" value="Unassembled WGS sequence"/>
</dbReference>
<comment type="similarity">
    <text evidence="5">Belongs to the 4-toluene sulfonate uptake permease (TSUP) (TC 2.A.102) family.</text>
</comment>
<proteinExistence type="inferred from homology"/>
<evidence type="ECO:0000256" key="4">
    <source>
        <dbReference type="ARBA" id="ARBA00023136"/>
    </source>
</evidence>
<feature type="transmembrane region" description="Helical" evidence="5">
    <location>
        <begin position="200"/>
        <end position="226"/>
    </location>
</feature>